<dbReference type="RefSeq" id="WP_013402683.1">
    <property type="nucleotide sequence ID" value="NC_014652.1"/>
</dbReference>
<reference evidence="1 2" key="2">
    <citation type="journal article" date="2011" name="J. Bacteriol.">
        <title>Complete genome sequences for the anaerobic, extremely thermophilic plant biomass-degrading bacteria Caldicellulosiruptor hydrothermalis, Caldicellulosiruptor kristjanssonii, Caldicellulosiruptor kronotskyensis, Caldicellulosiruptor owensenis, and Caldicellulosiruptor lactoaceticus.</title>
        <authorList>
            <person name="Blumer-Schuette S.E."/>
            <person name="Ozdemir I."/>
            <person name="Mistry D."/>
            <person name="Lucas S."/>
            <person name="Lapidus A."/>
            <person name="Cheng J.F."/>
            <person name="Goodwin L.A."/>
            <person name="Pitluck S."/>
            <person name="Land M.L."/>
            <person name="Hauser L.J."/>
            <person name="Woyke T."/>
            <person name="Mikhailova N."/>
            <person name="Pati A."/>
            <person name="Kyrpides N.C."/>
            <person name="Ivanova N."/>
            <person name="Detter J.C."/>
            <person name="Walston-Davenport K."/>
            <person name="Han S."/>
            <person name="Adams M.W."/>
            <person name="Kelly R.M."/>
        </authorList>
    </citation>
    <scope>NUCLEOTIDE SEQUENCE [LARGE SCALE GENOMIC DNA]</scope>
    <source>
        <strain evidence="2">DSM 18901 / VKM B-2411 / 108</strain>
    </source>
</reference>
<protein>
    <submittedName>
        <fullName evidence="1">Uncharacterized protein</fullName>
    </submittedName>
</protein>
<proteinExistence type="predicted"/>
<dbReference type="KEGG" id="chd:Calhy_0746"/>
<dbReference type="HOGENOM" id="CLU_2804321_0_0_9"/>
<gene>
    <name evidence="1" type="ordered locus">Calhy_0746</name>
</gene>
<evidence type="ECO:0000313" key="1">
    <source>
        <dbReference type="EMBL" id="ADQ06483.1"/>
    </source>
</evidence>
<organism evidence="1 2">
    <name type="scientific">Caldicellulosiruptor hydrothermalis (strain DSM 18901 / VKM B-2411 / 108)</name>
    <dbReference type="NCBI Taxonomy" id="632292"/>
    <lineage>
        <taxon>Bacteria</taxon>
        <taxon>Bacillati</taxon>
        <taxon>Bacillota</taxon>
        <taxon>Bacillota incertae sedis</taxon>
        <taxon>Caldicellulosiruptorales</taxon>
        <taxon>Caldicellulosiruptoraceae</taxon>
        <taxon>Caldicellulosiruptor</taxon>
    </lineage>
</organism>
<keyword evidence="2" id="KW-1185">Reference proteome</keyword>
<name>E4QDR6_CALH1</name>
<dbReference type="AlphaFoldDB" id="E4QDR6"/>
<dbReference type="OrthoDB" id="9917164at2"/>
<reference key="1">
    <citation type="submission" date="2010-09" db="EMBL/GenBank/DDBJ databases">
        <title>Complete sequence of Caldicellulosiruptor hydrothermalis 108.</title>
        <authorList>
            <consortium name="US DOE Joint Genome Institute"/>
            <person name="Lucas S."/>
            <person name="Copeland A."/>
            <person name="Lapidus A."/>
            <person name="Cheng J.-F."/>
            <person name="Bruce D."/>
            <person name="Goodwin L."/>
            <person name="Pitluck S."/>
            <person name="Davenport K."/>
            <person name="Detter J.C."/>
            <person name="Han C."/>
            <person name="Tapia R."/>
            <person name="Land M."/>
            <person name="Hauser L."/>
            <person name="Chang Y.-J."/>
            <person name="Jeffries C."/>
            <person name="Kyrpides N."/>
            <person name="Ivanova N."/>
            <person name="Mikhailova N."/>
            <person name="Blumer-Schuette S.E."/>
            <person name="Kelly R.M."/>
            <person name="Woyke T."/>
        </authorList>
    </citation>
    <scope>NUCLEOTIDE SEQUENCE</scope>
    <source>
        <strain>108</strain>
    </source>
</reference>
<sequence>MNNKVVLMFNGFLYRGKTAVDKKEVIRNATDKDYEEIRMYLSEDFIESAYRMLQMIRKAVAEEMIEL</sequence>
<dbReference type="EMBL" id="CP002219">
    <property type="protein sequence ID" value="ADQ06483.1"/>
    <property type="molecule type" value="Genomic_DNA"/>
</dbReference>
<dbReference type="STRING" id="632292.Calhy_0746"/>
<accession>E4QDR6</accession>
<dbReference type="Proteomes" id="UP000006890">
    <property type="component" value="Chromosome"/>
</dbReference>
<evidence type="ECO:0000313" key="2">
    <source>
        <dbReference type="Proteomes" id="UP000006890"/>
    </source>
</evidence>